<protein>
    <submittedName>
        <fullName evidence="1">Uncharacterized protein</fullName>
    </submittedName>
</protein>
<evidence type="ECO:0000313" key="1">
    <source>
        <dbReference type="EMBL" id="GBG86079.1"/>
    </source>
</evidence>
<reference evidence="1 2" key="1">
    <citation type="journal article" date="2018" name="Cell">
        <title>The Chara Genome: Secondary Complexity and Implications for Plant Terrestrialization.</title>
        <authorList>
            <person name="Nishiyama T."/>
            <person name="Sakayama H."/>
            <person name="Vries J.D."/>
            <person name="Buschmann H."/>
            <person name="Saint-Marcoux D."/>
            <person name="Ullrich K.K."/>
            <person name="Haas F.B."/>
            <person name="Vanderstraeten L."/>
            <person name="Becker D."/>
            <person name="Lang D."/>
            <person name="Vosolsobe S."/>
            <person name="Rombauts S."/>
            <person name="Wilhelmsson P.K.I."/>
            <person name="Janitza P."/>
            <person name="Kern R."/>
            <person name="Heyl A."/>
            <person name="Rumpler F."/>
            <person name="Villalobos L.I.A.C."/>
            <person name="Clay J.M."/>
            <person name="Skokan R."/>
            <person name="Toyoda A."/>
            <person name="Suzuki Y."/>
            <person name="Kagoshima H."/>
            <person name="Schijlen E."/>
            <person name="Tajeshwar N."/>
            <person name="Catarino B."/>
            <person name="Hetherington A.J."/>
            <person name="Saltykova A."/>
            <person name="Bonnot C."/>
            <person name="Breuninger H."/>
            <person name="Symeonidi A."/>
            <person name="Radhakrishnan G.V."/>
            <person name="Van Nieuwerburgh F."/>
            <person name="Deforce D."/>
            <person name="Chang C."/>
            <person name="Karol K.G."/>
            <person name="Hedrich R."/>
            <person name="Ulvskov P."/>
            <person name="Glockner G."/>
            <person name="Delwiche C.F."/>
            <person name="Petrasek J."/>
            <person name="Van de Peer Y."/>
            <person name="Friml J."/>
            <person name="Beilby M."/>
            <person name="Dolan L."/>
            <person name="Kohara Y."/>
            <person name="Sugano S."/>
            <person name="Fujiyama A."/>
            <person name="Delaux P.-M."/>
            <person name="Quint M."/>
            <person name="TheiBen G."/>
            <person name="Hagemann M."/>
            <person name="Harholt J."/>
            <person name="Dunand C."/>
            <person name="Zachgo S."/>
            <person name="Langdale J."/>
            <person name="Maumus F."/>
            <person name="Straeten D.V.D."/>
            <person name="Gould S.B."/>
            <person name="Rensing S.A."/>
        </authorList>
    </citation>
    <scope>NUCLEOTIDE SEQUENCE [LARGE SCALE GENOMIC DNA]</scope>
    <source>
        <strain evidence="1 2">S276</strain>
    </source>
</reference>
<name>A0A388LV01_CHABU</name>
<gene>
    <name evidence="1" type="ORF">CBR_g40981</name>
</gene>
<accession>A0A388LV01</accession>
<dbReference type="AlphaFoldDB" id="A0A388LV01"/>
<evidence type="ECO:0000313" key="2">
    <source>
        <dbReference type="Proteomes" id="UP000265515"/>
    </source>
</evidence>
<organism evidence="1 2">
    <name type="scientific">Chara braunii</name>
    <name type="common">Braun's stonewort</name>
    <dbReference type="NCBI Taxonomy" id="69332"/>
    <lineage>
        <taxon>Eukaryota</taxon>
        <taxon>Viridiplantae</taxon>
        <taxon>Streptophyta</taxon>
        <taxon>Charophyceae</taxon>
        <taxon>Charales</taxon>
        <taxon>Characeae</taxon>
        <taxon>Chara</taxon>
    </lineage>
</organism>
<dbReference type="Gramene" id="GBG86079">
    <property type="protein sequence ID" value="GBG86079"/>
    <property type="gene ID" value="CBR_g40981"/>
</dbReference>
<proteinExistence type="predicted"/>
<dbReference type="EMBL" id="BFEA01000547">
    <property type="protein sequence ID" value="GBG86079.1"/>
    <property type="molecule type" value="Genomic_DNA"/>
</dbReference>
<sequence length="393" mass="45207">MQHYKLHTVYSSKGDIVANSKGTVLSFDLFQRFGAGAVKTPFYPDLAVGGVASAREFFDLVEQRNIDLEEPCHPQSGALEAKGPIDIDVAYFLKWKDDVRTKREFFISPSRVVEIGEWEASYNQRSLDLVHTQLIIDAMRMVFLQAEKTYELPTLKLAPLGLEKPKPGVQADRLKPEDWKDELAGQYYYYDVSGQHNVAASKALLGTDVALRYNFDRWPARMIYFSDEEFEGYFVVSSEDNKKDLKAPPRQLKLSMMGIRWMWKEKGFPKAVMGNPNGKQAKVQKWHEFCAQALHKTPYNHLWILADEKGDDNIKKENAALRFYFPLVIAGKSVWELFEKWETGRLLAPEGAKWITKKRKVKDVRPDVSHIENEKLGRKEIVYNVPVEAPQKK</sequence>
<keyword evidence="2" id="KW-1185">Reference proteome</keyword>
<dbReference type="Proteomes" id="UP000265515">
    <property type="component" value="Unassembled WGS sequence"/>
</dbReference>
<comment type="caution">
    <text evidence="1">The sequence shown here is derived from an EMBL/GenBank/DDBJ whole genome shotgun (WGS) entry which is preliminary data.</text>
</comment>